<dbReference type="NCBIfam" id="NF009046">
    <property type="entry name" value="PRK12380.1"/>
    <property type="match status" value="1"/>
</dbReference>
<reference evidence="6" key="1">
    <citation type="submission" date="2016-08" db="EMBL/GenBank/DDBJ databases">
        <authorList>
            <person name="Varghese N."/>
            <person name="Submissions Spin"/>
        </authorList>
    </citation>
    <scope>NUCLEOTIDE SEQUENCE [LARGE SCALE GENOMIC DNA]</scope>
    <source>
        <strain evidence="6">REICA_082</strain>
    </source>
</reference>
<dbReference type="GO" id="GO:0008270">
    <property type="term" value="F:zinc ion binding"/>
    <property type="evidence" value="ECO:0007669"/>
    <property type="project" value="UniProtKB-UniRule"/>
</dbReference>
<dbReference type="GO" id="GO:0016151">
    <property type="term" value="F:nickel cation binding"/>
    <property type="evidence" value="ECO:0007669"/>
    <property type="project" value="UniProtKB-UniRule"/>
</dbReference>
<dbReference type="InterPro" id="IPR000688">
    <property type="entry name" value="HypA/HybF"/>
</dbReference>
<dbReference type="GO" id="GO:0016530">
    <property type="term" value="F:metallochaperone activity"/>
    <property type="evidence" value="ECO:0007669"/>
    <property type="project" value="UniProtKB-ARBA"/>
</dbReference>
<dbReference type="AlphaFoldDB" id="A0A1C4DU23"/>
<keyword evidence="2 4" id="KW-0479">Metal-binding</keyword>
<dbReference type="OrthoDB" id="288014at2"/>
<dbReference type="NCBIfam" id="NF002979">
    <property type="entry name" value="PRK03681.1"/>
    <property type="match status" value="1"/>
</dbReference>
<proteinExistence type="inferred from homology"/>
<dbReference type="PIRSF" id="PIRSF004761">
    <property type="entry name" value="Hydrgn_mat_HypA"/>
    <property type="match status" value="1"/>
</dbReference>
<dbReference type="GO" id="GO:0051604">
    <property type="term" value="P:protein maturation"/>
    <property type="evidence" value="ECO:0007669"/>
    <property type="project" value="InterPro"/>
</dbReference>
<dbReference type="Gene3D" id="3.30.2320.80">
    <property type="match status" value="1"/>
</dbReference>
<feature type="binding site" evidence="4">
    <location>
        <position position="91"/>
    </location>
    <ligand>
        <name>Zn(2+)</name>
        <dbReference type="ChEBI" id="CHEBI:29105"/>
    </ligand>
</feature>
<sequence>MHELSLCQNAVEIIEQQARQNGASKVTGVWLEVGALACVEESALRFGFDIACRDTLAEGCALHILHKPAQAWCWNCSQSVEITRHDECPLCHCPTLHIEHSEGVQIKSIEVE</sequence>
<dbReference type="EMBL" id="FMAY01000014">
    <property type="protein sequence ID" value="SCC34735.1"/>
    <property type="molecule type" value="Genomic_DNA"/>
</dbReference>
<evidence type="ECO:0000256" key="3">
    <source>
        <dbReference type="ARBA" id="ARBA00022833"/>
    </source>
</evidence>
<dbReference type="PANTHER" id="PTHR34535">
    <property type="entry name" value="HYDROGENASE MATURATION FACTOR HYPA"/>
    <property type="match status" value="1"/>
</dbReference>
<dbReference type="PANTHER" id="PTHR34535:SF4">
    <property type="entry name" value="HYDROGENASE MATURATION FACTOR HYBF"/>
    <property type="match status" value="1"/>
</dbReference>
<keyword evidence="1 4" id="KW-0533">Nickel</keyword>
<dbReference type="RefSeq" id="WP_061493162.1">
    <property type="nucleotide sequence ID" value="NZ_CP115659.1"/>
</dbReference>
<feature type="binding site" evidence="4">
    <location>
        <position position="2"/>
    </location>
    <ligand>
        <name>Ni(2+)</name>
        <dbReference type="ChEBI" id="CHEBI:49786"/>
    </ligand>
</feature>
<accession>A0A1C4DU23</accession>
<evidence type="ECO:0000313" key="6">
    <source>
        <dbReference type="Proteomes" id="UP000198975"/>
    </source>
</evidence>
<evidence type="ECO:0000256" key="2">
    <source>
        <dbReference type="ARBA" id="ARBA00022723"/>
    </source>
</evidence>
<comment type="function">
    <text evidence="4">Involved in the maturation of [NiFe] hydrogenases. Required for nickel insertion into the metal center of the hydrogenase.</text>
</comment>
<evidence type="ECO:0000313" key="5">
    <source>
        <dbReference type="EMBL" id="SCC34735.1"/>
    </source>
</evidence>
<protein>
    <recommendedName>
        <fullName evidence="4">Hydrogenase maturation factor HypA</fullName>
    </recommendedName>
</protein>
<dbReference type="NCBIfam" id="TIGR00100">
    <property type="entry name" value="hypA"/>
    <property type="match status" value="1"/>
</dbReference>
<name>A0A1C4DU23_9ENTR</name>
<keyword evidence="3 4" id="KW-0862">Zinc</keyword>
<dbReference type="HAMAP" id="MF_00213">
    <property type="entry name" value="HypA_HybF"/>
    <property type="match status" value="1"/>
</dbReference>
<evidence type="ECO:0000256" key="4">
    <source>
        <dbReference type="HAMAP-Rule" id="MF_00213"/>
    </source>
</evidence>
<dbReference type="FunFam" id="3.30.2320.80:FF:000001">
    <property type="entry name" value="Hydrogenase maturation factor HypA"/>
    <property type="match status" value="1"/>
</dbReference>
<comment type="similarity">
    <text evidence="4">Belongs to the HypA/HybF family.</text>
</comment>
<keyword evidence="6" id="KW-1185">Reference proteome</keyword>
<evidence type="ECO:0000256" key="1">
    <source>
        <dbReference type="ARBA" id="ARBA00022596"/>
    </source>
</evidence>
<feature type="binding site" evidence="4">
    <location>
        <position position="88"/>
    </location>
    <ligand>
        <name>Zn(2+)</name>
        <dbReference type="ChEBI" id="CHEBI:29105"/>
    </ligand>
</feature>
<feature type="binding site" evidence="4">
    <location>
        <position position="73"/>
    </location>
    <ligand>
        <name>Zn(2+)</name>
        <dbReference type="ChEBI" id="CHEBI:29105"/>
    </ligand>
</feature>
<organism evidence="5 6">
    <name type="scientific">Kosakonia oryzendophytica</name>
    <dbReference type="NCBI Taxonomy" id="1005665"/>
    <lineage>
        <taxon>Bacteria</taxon>
        <taxon>Pseudomonadati</taxon>
        <taxon>Pseudomonadota</taxon>
        <taxon>Gammaproteobacteria</taxon>
        <taxon>Enterobacterales</taxon>
        <taxon>Enterobacteriaceae</taxon>
        <taxon>Kosakonia</taxon>
    </lineage>
</organism>
<dbReference type="Pfam" id="PF01155">
    <property type="entry name" value="HypA"/>
    <property type="match status" value="1"/>
</dbReference>
<gene>
    <name evidence="4" type="primary">hypA</name>
    <name evidence="5" type="ORF">GA0061071_11466</name>
</gene>
<dbReference type="Proteomes" id="UP000198975">
    <property type="component" value="Unassembled WGS sequence"/>
</dbReference>
<feature type="binding site" evidence="4">
    <location>
        <position position="76"/>
    </location>
    <ligand>
        <name>Zn(2+)</name>
        <dbReference type="ChEBI" id="CHEBI:29105"/>
    </ligand>
</feature>